<feature type="transmembrane region" description="Helical" evidence="8">
    <location>
        <begin position="166"/>
        <end position="185"/>
    </location>
</feature>
<evidence type="ECO:0000313" key="10">
    <source>
        <dbReference type="Proteomes" id="UP000422822"/>
    </source>
</evidence>
<keyword evidence="3" id="KW-0813">Transport</keyword>
<dbReference type="Pfam" id="PF01235">
    <property type="entry name" value="Na_Ala_symp"/>
    <property type="match status" value="1"/>
</dbReference>
<evidence type="ECO:0000313" key="9">
    <source>
        <dbReference type="EMBL" id="QGR03562.1"/>
    </source>
</evidence>
<reference evidence="9 10" key="1">
    <citation type="submission" date="2018-10" db="EMBL/GenBank/DDBJ databases">
        <title>Propagation and draft genome sequences of three atypical Erhlichia ruminantium isolates.</title>
        <authorList>
            <person name="Liebenberg J."/>
            <person name="Steyn H."/>
            <person name="Josemans A."/>
            <person name="Zweygarth E."/>
        </authorList>
    </citation>
    <scope>NUCLEOTIDE SEQUENCE [LARGE SCALE GENOMIC DNA]</scope>
    <source>
        <strain evidence="9 10">Omatjenne</strain>
    </source>
</reference>
<dbReference type="AlphaFoldDB" id="A0AAE6QAP0"/>
<dbReference type="EMBL" id="CP033455">
    <property type="protein sequence ID" value="QGR03562.1"/>
    <property type="molecule type" value="Genomic_DNA"/>
</dbReference>
<feature type="transmembrane region" description="Helical" evidence="8">
    <location>
        <begin position="407"/>
        <end position="424"/>
    </location>
</feature>
<name>A0AAE6QAP0_EHRRU</name>
<dbReference type="PRINTS" id="PR00175">
    <property type="entry name" value="NAALASMPORT"/>
</dbReference>
<dbReference type="InterPro" id="IPR001463">
    <property type="entry name" value="Na/Ala_symport"/>
</dbReference>
<evidence type="ECO:0000256" key="4">
    <source>
        <dbReference type="ARBA" id="ARBA00022475"/>
    </source>
</evidence>
<dbReference type="PANTHER" id="PTHR30330:SF3">
    <property type="entry name" value="TRANSCRIPTIONAL REGULATOR, LRP FAMILY"/>
    <property type="match status" value="1"/>
</dbReference>
<evidence type="ECO:0000256" key="2">
    <source>
        <dbReference type="ARBA" id="ARBA00009261"/>
    </source>
</evidence>
<keyword evidence="5 8" id="KW-0812">Transmembrane</keyword>
<keyword evidence="4" id="KW-1003">Cell membrane</keyword>
<keyword evidence="7 8" id="KW-0472">Membrane</keyword>
<evidence type="ECO:0000256" key="3">
    <source>
        <dbReference type="ARBA" id="ARBA00022448"/>
    </source>
</evidence>
<feature type="transmembrane region" description="Helical" evidence="8">
    <location>
        <begin position="342"/>
        <end position="360"/>
    </location>
</feature>
<dbReference type="GO" id="GO:0005886">
    <property type="term" value="C:plasma membrane"/>
    <property type="evidence" value="ECO:0007669"/>
    <property type="project" value="UniProtKB-SubCell"/>
</dbReference>
<proteinExistence type="inferred from homology"/>
<evidence type="ECO:0000256" key="1">
    <source>
        <dbReference type="ARBA" id="ARBA00004651"/>
    </source>
</evidence>
<feature type="transmembrane region" description="Helical" evidence="8">
    <location>
        <begin position="135"/>
        <end position="154"/>
    </location>
</feature>
<comment type="similarity">
    <text evidence="2">Belongs to the alanine or glycine:cation symporter (AGCS) (TC 2.A.25) family.</text>
</comment>
<accession>A0AAE6QAP0</accession>
<feature type="transmembrane region" description="Helical" evidence="8">
    <location>
        <begin position="83"/>
        <end position="101"/>
    </location>
</feature>
<keyword evidence="10" id="KW-1185">Reference proteome</keyword>
<feature type="transmembrane region" description="Helical" evidence="8">
    <location>
        <begin position="51"/>
        <end position="71"/>
    </location>
</feature>
<dbReference type="PANTHER" id="PTHR30330">
    <property type="entry name" value="AGSS FAMILY TRANSPORTER, SODIUM-ALANINE"/>
    <property type="match status" value="1"/>
</dbReference>
<sequence length="438" mass="48663">MGIFNILLLISALLVLSTGVYLSIKSNFLQIRKLPDAISLITKSKYRDKSFSIAALCTIIGGNLGVGNISGTAVALKSGGPGFALWMVIIVIICSIIKYVNCYISIDTRAKVDHGYFGGHAMYFKRAFKTNKMSIVFAVLISLCAITAGNFVQVNSIVIPMKLINQPPIIGGLFMMAAFFFITGLKLENVAMLISRIVPIMAIAYLMLSFSVLYKFHDNIIPSVKLMLSSFLNFDSFKNGMFAAFILETLHLIQVGTFRGIFATDIGLGLEGIVHSAINSDGKDFKLTQSLISIISPFIVVIVAIFTTLVILVTDAWHGPLESTNMCIAAFKAAFNSQYVDYIIMMIMFCFSFTTIFTWFTCAKSSLYYFTNGKNNLLIKLWYILFVIILPIGALWEVQFLWNVADVSMSLMLIVNTIAMLVLFPQYKDSIFKQHLSR</sequence>
<feature type="transmembrane region" description="Helical" evidence="8">
    <location>
        <begin position="291"/>
        <end position="313"/>
    </location>
</feature>
<feature type="transmembrane region" description="Helical" evidence="8">
    <location>
        <begin position="6"/>
        <end position="24"/>
    </location>
</feature>
<feature type="transmembrane region" description="Helical" evidence="8">
    <location>
        <begin position="197"/>
        <end position="216"/>
    </location>
</feature>
<organism evidence="9 10">
    <name type="scientific">Ehrlichia ruminantium</name>
    <name type="common">heartwater rickettsia</name>
    <name type="synonym">Cowdria ruminantium</name>
    <dbReference type="NCBI Taxonomy" id="779"/>
    <lineage>
        <taxon>Bacteria</taxon>
        <taxon>Pseudomonadati</taxon>
        <taxon>Pseudomonadota</taxon>
        <taxon>Alphaproteobacteria</taxon>
        <taxon>Rickettsiales</taxon>
        <taxon>Anaplasmataceae</taxon>
        <taxon>Ehrlichia</taxon>
    </lineage>
</organism>
<gene>
    <name evidence="9" type="ORF">EDL80_03230</name>
</gene>
<protein>
    <submittedName>
        <fullName evidence="9">Sodium:alanine symporter family protein</fullName>
    </submittedName>
</protein>
<evidence type="ECO:0000256" key="7">
    <source>
        <dbReference type="ARBA" id="ARBA00023136"/>
    </source>
</evidence>
<evidence type="ECO:0000256" key="6">
    <source>
        <dbReference type="ARBA" id="ARBA00022989"/>
    </source>
</evidence>
<dbReference type="Proteomes" id="UP000422822">
    <property type="component" value="Chromosome"/>
</dbReference>
<evidence type="ECO:0000256" key="8">
    <source>
        <dbReference type="SAM" id="Phobius"/>
    </source>
</evidence>
<comment type="subcellular location">
    <subcellularLocation>
        <location evidence="1">Cell membrane</location>
        <topology evidence="1">Multi-pass membrane protein</topology>
    </subcellularLocation>
</comment>
<dbReference type="GO" id="GO:0005283">
    <property type="term" value="F:amino acid:sodium symporter activity"/>
    <property type="evidence" value="ECO:0007669"/>
    <property type="project" value="InterPro"/>
</dbReference>
<feature type="transmembrane region" description="Helical" evidence="8">
    <location>
        <begin position="236"/>
        <end position="253"/>
    </location>
</feature>
<keyword evidence="6 8" id="KW-1133">Transmembrane helix</keyword>
<evidence type="ECO:0000256" key="5">
    <source>
        <dbReference type="ARBA" id="ARBA00022692"/>
    </source>
</evidence>
<dbReference type="RefSeq" id="WP_158406749.1">
    <property type="nucleotide sequence ID" value="NZ_CP033454.1"/>
</dbReference>
<feature type="transmembrane region" description="Helical" evidence="8">
    <location>
        <begin position="381"/>
        <end position="401"/>
    </location>
</feature>